<protein>
    <submittedName>
        <fullName evidence="1">Uncharacterized protein</fullName>
    </submittedName>
</protein>
<evidence type="ECO:0000313" key="1">
    <source>
        <dbReference type="EMBL" id="MBS4538491.1"/>
    </source>
</evidence>
<reference evidence="1" key="1">
    <citation type="submission" date="2019-12" db="EMBL/GenBank/DDBJ databases">
        <title>Clostridiaceae gen. nov. sp. nov., isolated from sediment in Xinjiang, China.</title>
        <authorList>
            <person name="Zhang R."/>
        </authorList>
    </citation>
    <scope>NUCLEOTIDE SEQUENCE</scope>
    <source>
        <strain evidence="1">D2Q-11</strain>
    </source>
</reference>
<comment type="caution">
    <text evidence="1">The sequence shown here is derived from an EMBL/GenBank/DDBJ whole genome shotgun (WGS) entry which is preliminary data.</text>
</comment>
<sequence length="52" mass="6273">MKKRLFLHVPSFEELEYRQKILAQPNTMAYNRGYNLESDNYDNKTGCIDFNR</sequence>
<dbReference type="Proteomes" id="UP000724672">
    <property type="component" value="Unassembled WGS sequence"/>
</dbReference>
<gene>
    <name evidence="1" type="ORF">GOQ27_08445</name>
</gene>
<accession>A0A942Z6H8</accession>
<dbReference type="RefSeq" id="WP_203366417.1">
    <property type="nucleotide sequence ID" value="NZ_WSFT01000034.1"/>
</dbReference>
<organism evidence="1 2">
    <name type="scientific">Anaeromonas frigoriresistens</name>
    <dbReference type="NCBI Taxonomy" id="2683708"/>
    <lineage>
        <taxon>Bacteria</taxon>
        <taxon>Bacillati</taxon>
        <taxon>Bacillota</taxon>
        <taxon>Tissierellia</taxon>
        <taxon>Tissierellales</taxon>
        <taxon>Thermohalobacteraceae</taxon>
        <taxon>Anaeromonas</taxon>
    </lineage>
</organism>
<proteinExistence type="predicted"/>
<dbReference type="EMBL" id="WSFT01000034">
    <property type="protein sequence ID" value="MBS4538491.1"/>
    <property type="molecule type" value="Genomic_DNA"/>
</dbReference>
<keyword evidence="2" id="KW-1185">Reference proteome</keyword>
<dbReference type="AlphaFoldDB" id="A0A942Z6H8"/>
<name>A0A942Z6H8_9FIRM</name>
<evidence type="ECO:0000313" key="2">
    <source>
        <dbReference type="Proteomes" id="UP000724672"/>
    </source>
</evidence>